<accession>A0A165QW23</accession>
<sequence length="100" mass="10685">MTKLHTSWLHSTTHTLRPLRRDSPQPSNNRATTGAAIQAGYHDGTAVVLIPPAACPMTDLANAREDAVCTGVCRSLGQEINTSSPESRSLRFAGLLIVCT</sequence>
<name>A0A165QW23_9APHY</name>
<protein>
    <submittedName>
        <fullName evidence="2">Uncharacterized protein</fullName>
    </submittedName>
</protein>
<feature type="compositionally biased region" description="Low complexity" evidence="1">
    <location>
        <begin position="1"/>
        <end position="16"/>
    </location>
</feature>
<feature type="region of interest" description="Disordered" evidence="1">
    <location>
        <begin position="1"/>
        <end position="33"/>
    </location>
</feature>
<reference evidence="2 3" key="1">
    <citation type="journal article" date="2016" name="Mol. Biol. Evol.">
        <title>Comparative Genomics of Early-Diverging Mushroom-Forming Fungi Provides Insights into the Origins of Lignocellulose Decay Capabilities.</title>
        <authorList>
            <person name="Nagy L.G."/>
            <person name="Riley R."/>
            <person name="Tritt A."/>
            <person name="Adam C."/>
            <person name="Daum C."/>
            <person name="Floudas D."/>
            <person name="Sun H."/>
            <person name="Yadav J.S."/>
            <person name="Pangilinan J."/>
            <person name="Larsson K.H."/>
            <person name="Matsuura K."/>
            <person name="Barry K."/>
            <person name="Labutti K."/>
            <person name="Kuo R."/>
            <person name="Ohm R.A."/>
            <person name="Bhattacharya S.S."/>
            <person name="Shirouzu T."/>
            <person name="Yoshinaga Y."/>
            <person name="Martin F.M."/>
            <person name="Grigoriev I.V."/>
            <person name="Hibbett D.S."/>
        </authorList>
    </citation>
    <scope>NUCLEOTIDE SEQUENCE [LARGE SCALE GENOMIC DNA]</scope>
    <source>
        <strain evidence="2 3">L-15889</strain>
    </source>
</reference>
<evidence type="ECO:0000313" key="3">
    <source>
        <dbReference type="Proteomes" id="UP000076727"/>
    </source>
</evidence>
<evidence type="ECO:0000256" key="1">
    <source>
        <dbReference type="SAM" id="MobiDB-lite"/>
    </source>
</evidence>
<gene>
    <name evidence="2" type="ORF">DAEQUDRAFT_235669</name>
</gene>
<keyword evidence="3" id="KW-1185">Reference proteome</keyword>
<proteinExistence type="predicted"/>
<evidence type="ECO:0000313" key="2">
    <source>
        <dbReference type="EMBL" id="KZT70005.1"/>
    </source>
</evidence>
<organism evidence="2 3">
    <name type="scientific">Daedalea quercina L-15889</name>
    <dbReference type="NCBI Taxonomy" id="1314783"/>
    <lineage>
        <taxon>Eukaryota</taxon>
        <taxon>Fungi</taxon>
        <taxon>Dikarya</taxon>
        <taxon>Basidiomycota</taxon>
        <taxon>Agaricomycotina</taxon>
        <taxon>Agaricomycetes</taxon>
        <taxon>Polyporales</taxon>
        <taxon>Fomitopsis</taxon>
    </lineage>
</organism>
<dbReference type="AlphaFoldDB" id="A0A165QW23"/>
<dbReference type="EMBL" id="KV429054">
    <property type="protein sequence ID" value="KZT70005.1"/>
    <property type="molecule type" value="Genomic_DNA"/>
</dbReference>
<dbReference type="Proteomes" id="UP000076727">
    <property type="component" value="Unassembled WGS sequence"/>
</dbReference>